<proteinExistence type="predicted"/>
<organism evidence="1 2">
    <name type="scientific">Coprinellus micaceus</name>
    <name type="common">Glistening ink-cap mushroom</name>
    <name type="synonym">Coprinus micaceus</name>
    <dbReference type="NCBI Taxonomy" id="71717"/>
    <lineage>
        <taxon>Eukaryota</taxon>
        <taxon>Fungi</taxon>
        <taxon>Dikarya</taxon>
        <taxon>Basidiomycota</taxon>
        <taxon>Agaricomycotina</taxon>
        <taxon>Agaricomycetes</taxon>
        <taxon>Agaricomycetidae</taxon>
        <taxon>Agaricales</taxon>
        <taxon>Agaricineae</taxon>
        <taxon>Psathyrellaceae</taxon>
        <taxon>Coprinellus</taxon>
    </lineage>
</organism>
<sequence>MSTGLGGSICGATFPNATLLAVKGEDDVDAALKPLRERDGGLGLRRSPRVEACRDHSDVVHGTRV</sequence>
<name>A0A4Y7TAA8_COPMI</name>
<comment type="caution">
    <text evidence="1">The sequence shown here is derived from an EMBL/GenBank/DDBJ whole genome shotgun (WGS) entry which is preliminary data.</text>
</comment>
<reference evidence="1 2" key="1">
    <citation type="journal article" date="2019" name="Nat. Ecol. Evol.">
        <title>Megaphylogeny resolves global patterns of mushroom evolution.</title>
        <authorList>
            <person name="Varga T."/>
            <person name="Krizsan K."/>
            <person name="Foldi C."/>
            <person name="Dima B."/>
            <person name="Sanchez-Garcia M."/>
            <person name="Sanchez-Ramirez S."/>
            <person name="Szollosi G.J."/>
            <person name="Szarkandi J.G."/>
            <person name="Papp V."/>
            <person name="Albert L."/>
            <person name="Andreopoulos W."/>
            <person name="Angelini C."/>
            <person name="Antonin V."/>
            <person name="Barry K.W."/>
            <person name="Bougher N.L."/>
            <person name="Buchanan P."/>
            <person name="Buyck B."/>
            <person name="Bense V."/>
            <person name="Catcheside P."/>
            <person name="Chovatia M."/>
            <person name="Cooper J."/>
            <person name="Damon W."/>
            <person name="Desjardin D."/>
            <person name="Finy P."/>
            <person name="Geml J."/>
            <person name="Haridas S."/>
            <person name="Hughes K."/>
            <person name="Justo A."/>
            <person name="Karasinski D."/>
            <person name="Kautmanova I."/>
            <person name="Kiss B."/>
            <person name="Kocsube S."/>
            <person name="Kotiranta H."/>
            <person name="LaButti K.M."/>
            <person name="Lechner B.E."/>
            <person name="Liimatainen K."/>
            <person name="Lipzen A."/>
            <person name="Lukacs Z."/>
            <person name="Mihaltcheva S."/>
            <person name="Morgado L.N."/>
            <person name="Niskanen T."/>
            <person name="Noordeloos M.E."/>
            <person name="Ohm R.A."/>
            <person name="Ortiz-Santana B."/>
            <person name="Ovrebo C."/>
            <person name="Racz N."/>
            <person name="Riley R."/>
            <person name="Savchenko A."/>
            <person name="Shiryaev A."/>
            <person name="Soop K."/>
            <person name="Spirin V."/>
            <person name="Szebenyi C."/>
            <person name="Tomsovsky M."/>
            <person name="Tulloss R.E."/>
            <person name="Uehling J."/>
            <person name="Grigoriev I.V."/>
            <person name="Vagvolgyi C."/>
            <person name="Papp T."/>
            <person name="Martin F.M."/>
            <person name="Miettinen O."/>
            <person name="Hibbett D.S."/>
            <person name="Nagy L.G."/>
        </authorList>
    </citation>
    <scope>NUCLEOTIDE SEQUENCE [LARGE SCALE GENOMIC DNA]</scope>
    <source>
        <strain evidence="1 2">FP101781</strain>
    </source>
</reference>
<dbReference type="AlphaFoldDB" id="A0A4Y7TAA8"/>
<dbReference type="Proteomes" id="UP000298030">
    <property type="component" value="Unassembled WGS sequence"/>
</dbReference>
<protein>
    <submittedName>
        <fullName evidence="1">Uncharacterized protein</fullName>
    </submittedName>
</protein>
<keyword evidence="2" id="KW-1185">Reference proteome</keyword>
<evidence type="ECO:0000313" key="2">
    <source>
        <dbReference type="Proteomes" id="UP000298030"/>
    </source>
</evidence>
<gene>
    <name evidence="1" type="ORF">FA13DRAFT_1733286</name>
</gene>
<accession>A0A4Y7TAA8</accession>
<evidence type="ECO:0000313" key="1">
    <source>
        <dbReference type="EMBL" id="TEB30868.1"/>
    </source>
</evidence>
<dbReference type="EMBL" id="QPFP01000021">
    <property type="protein sequence ID" value="TEB30868.1"/>
    <property type="molecule type" value="Genomic_DNA"/>
</dbReference>